<dbReference type="Proteomes" id="UP000323653">
    <property type="component" value="Chromosome"/>
</dbReference>
<reference evidence="4 5" key="1">
    <citation type="submission" date="2019-08" db="EMBL/GenBank/DDBJ databases">
        <title>Pedobacter sp. nov., isolated from Han river, South Korea.</title>
        <authorList>
            <person name="Lee D.-H."/>
            <person name="Kim Y.-S."/>
            <person name="Hwang E.-M."/>
            <person name="Le Tran T.C."/>
            <person name="Cha C.-J."/>
        </authorList>
    </citation>
    <scope>NUCLEOTIDE SEQUENCE [LARGE SCALE GENOMIC DNA]</scope>
    <source>
        <strain evidence="4 5">CJ43</strain>
    </source>
</reference>
<organism evidence="4 5">
    <name type="scientific">Pedobacter aquae</name>
    <dbReference type="NCBI Taxonomy" id="2605747"/>
    <lineage>
        <taxon>Bacteria</taxon>
        <taxon>Pseudomonadati</taxon>
        <taxon>Bacteroidota</taxon>
        <taxon>Sphingobacteriia</taxon>
        <taxon>Sphingobacteriales</taxon>
        <taxon>Sphingobacteriaceae</taxon>
        <taxon>Pedobacter</taxon>
    </lineage>
</organism>
<evidence type="ECO:0000256" key="2">
    <source>
        <dbReference type="PIRSR" id="PIRSR617939-1"/>
    </source>
</evidence>
<evidence type="ECO:0000256" key="3">
    <source>
        <dbReference type="PIRSR" id="PIRSR617939-2"/>
    </source>
</evidence>
<evidence type="ECO:0000256" key="1">
    <source>
        <dbReference type="ARBA" id="ARBA00023239"/>
    </source>
</evidence>
<dbReference type="InterPro" id="IPR013024">
    <property type="entry name" value="GGCT-like"/>
</dbReference>
<dbReference type="PANTHER" id="PTHR12935:SF0">
    <property type="entry name" value="GAMMA-GLUTAMYLCYCLOTRANSFERASE"/>
    <property type="match status" value="1"/>
</dbReference>
<dbReference type="PANTHER" id="PTHR12935">
    <property type="entry name" value="GAMMA-GLUTAMYLCYCLOTRANSFERASE"/>
    <property type="match status" value="1"/>
</dbReference>
<feature type="binding site" evidence="3">
    <location>
        <begin position="7"/>
        <end position="12"/>
    </location>
    <ligand>
        <name>substrate</name>
    </ligand>
</feature>
<dbReference type="RefSeq" id="WP_149075532.1">
    <property type="nucleotide sequence ID" value="NZ_CP043329.1"/>
</dbReference>
<dbReference type="InterPro" id="IPR017939">
    <property type="entry name" value="G-Glutamylcylcotransferase"/>
</dbReference>
<protein>
    <submittedName>
        <fullName evidence="4">Gamma-glutamylcyclotransferase</fullName>
    </submittedName>
</protein>
<gene>
    <name evidence="4" type="ORF">FYC62_15085</name>
</gene>
<feature type="binding site" evidence="3">
    <location>
        <position position="119"/>
    </location>
    <ligand>
        <name>substrate</name>
    </ligand>
</feature>
<dbReference type="EMBL" id="CP043329">
    <property type="protein sequence ID" value="QEK52842.1"/>
    <property type="molecule type" value="Genomic_DNA"/>
</dbReference>
<dbReference type="GO" id="GO:0003839">
    <property type="term" value="F:gamma-glutamylcyclotransferase activity"/>
    <property type="evidence" value="ECO:0007669"/>
    <property type="project" value="InterPro"/>
</dbReference>
<evidence type="ECO:0000313" key="5">
    <source>
        <dbReference type="Proteomes" id="UP000323653"/>
    </source>
</evidence>
<dbReference type="InterPro" id="IPR036568">
    <property type="entry name" value="GGCT-like_sf"/>
</dbReference>
<keyword evidence="5" id="KW-1185">Reference proteome</keyword>
<accession>A0A5C0VLS2</accession>
<dbReference type="Pfam" id="PF13772">
    <property type="entry name" value="AIG2_2"/>
    <property type="match status" value="1"/>
</dbReference>
<dbReference type="CDD" id="cd06661">
    <property type="entry name" value="GGCT_like"/>
    <property type="match status" value="1"/>
</dbReference>
<dbReference type="KEGG" id="pej:FYC62_15085"/>
<keyword evidence="4" id="KW-0808">Transferase</keyword>
<dbReference type="GO" id="GO:0016740">
    <property type="term" value="F:transferase activity"/>
    <property type="evidence" value="ECO:0007669"/>
    <property type="project" value="UniProtKB-KW"/>
</dbReference>
<dbReference type="Gene3D" id="3.10.490.10">
    <property type="entry name" value="Gamma-glutamyl cyclotransferase-like"/>
    <property type="match status" value="1"/>
</dbReference>
<proteinExistence type="predicted"/>
<feature type="active site" description="Proton acceptor" evidence="2">
    <location>
        <position position="82"/>
    </location>
</feature>
<dbReference type="SUPFAM" id="SSF110857">
    <property type="entry name" value="Gamma-glutamyl cyclotransferase-like"/>
    <property type="match status" value="1"/>
</dbReference>
<name>A0A5C0VLS2_9SPHI</name>
<dbReference type="AlphaFoldDB" id="A0A5C0VLS2"/>
<sequence>MENTFLYFAYGSNLNKALMEFRVNDPVTVVGSAVLYGYGLCFHQLNADGSARANLVVSESENVHGVLYQVHAKHFELLQQTEPQYQLQEFELESDTGIHQAYAFICVDEAEELSPEEEYLNTLLEGATQHQLPENYISYIKHKANFKAED</sequence>
<keyword evidence="1" id="KW-0456">Lyase</keyword>
<evidence type="ECO:0000313" key="4">
    <source>
        <dbReference type="EMBL" id="QEK52842.1"/>
    </source>
</evidence>